<proteinExistence type="predicted"/>
<evidence type="ECO:0000313" key="1">
    <source>
        <dbReference type="EMBL" id="EUC30239.1"/>
    </source>
</evidence>
<keyword evidence="2" id="KW-1185">Reference proteome</keyword>
<dbReference type="EMBL" id="KI964708">
    <property type="protein sequence ID" value="EUC30239.1"/>
    <property type="molecule type" value="Genomic_DNA"/>
</dbReference>
<dbReference type="AlphaFoldDB" id="W6Y572"/>
<gene>
    <name evidence="1" type="ORF">COCCADRAFT_104356</name>
</gene>
<sequence length="79" mass="8892">MRVCGGLYVGDPDTQVHVYLHHVLELGVCVCVGVLACFSHTKTHTHTDIHACRFFCSLPNNGLARIAVKRKKSKNLRYR</sequence>
<organism evidence="1 2">
    <name type="scientific">Cochliobolus carbonum (strain 26-R-13)</name>
    <name type="common">Maize leaf spot fungus</name>
    <name type="synonym">Bipolaris zeicola</name>
    <dbReference type="NCBI Taxonomy" id="930089"/>
    <lineage>
        <taxon>Eukaryota</taxon>
        <taxon>Fungi</taxon>
        <taxon>Dikarya</taxon>
        <taxon>Ascomycota</taxon>
        <taxon>Pezizomycotina</taxon>
        <taxon>Dothideomycetes</taxon>
        <taxon>Pleosporomycetidae</taxon>
        <taxon>Pleosporales</taxon>
        <taxon>Pleosporineae</taxon>
        <taxon>Pleosporaceae</taxon>
        <taxon>Bipolaris</taxon>
    </lineage>
</organism>
<reference evidence="1 2" key="1">
    <citation type="journal article" date="2013" name="PLoS Genet.">
        <title>Comparative genome structure, secondary metabolite, and effector coding capacity across Cochliobolus pathogens.</title>
        <authorList>
            <person name="Condon B.J."/>
            <person name="Leng Y."/>
            <person name="Wu D."/>
            <person name="Bushley K.E."/>
            <person name="Ohm R.A."/>
            <person name="Otillar R."/>
            <person name="Martin J."/>
            <person name="Schackwitz W."/>
            <person name="Grimwood J."/>
            <person name="MohdZainudin N."/>
            <person name="Xue C."/>
            <person name="Wang R."/>
            <person name="Manning V.A."/>
            <person name="Dhillon B."/>
            <person name="Tu Z.J."/>
            <person name="Steffenson B.J."/>
            <person name="Salamov A."/>
            <person name="Sun H."/>
            <person name="Lowry S."/>
            <person name="LaButti K."/>
            <person name="Han J."/>
            <person name="Copeland A."/>
            <person name="Lindquist E."/>
            <person name="Barry K."/>
            <person name="Schmutz J."/>
            <person name="Baker S.E."/>
            <person name="Ciuffetti L.M."/>
            <person name="Grigoriev I.V."/>
            <person name="Zhong S."/>
            <person name="Turgeon B.G."/>
        </authorList>
    </citation>
    <scope>NUCLEOTIDE SEQUENCE [LARGE SCALE GENOMIC DNA]</scope>
    <source>
        <strain evidence="1 2">26-R-13</strain>
    </source>
</reference>
<dbReference type="KEGG" id="bze:COCCADRAFT_104356"/>
<name>W6Y572_COCC2</name>
<dbReference type="RefSeq" id="XP_007715436.1">
    <property type="nucleotide sequence ID" value="XM_007717246.1"/>
</dbReference>
<accession>W6Y572</accession>
<protein>
    <submittedName>
        <fullName evidence="1">Uncharacterized protein</fullName>
    </submittedName>
</protein>
<dbReference type="Proteomes" id="UP000053841">
    <property type="component" value="Unassembled WGS sequence"/>
</dbReference>
<evidence type="ECO:0000313" key="2">
    <source>
        <dbReference type="Proteomes" id="UP000053841"/>
    </source>
</evidence>
<dbReference type="GeneID" id="19142979"/>
<dbReference type="HOGENOM" id="CLU_2605685_0_0_1"/>